<dbReference type="GO" id="GO:0004315">
    <property type="term" value="F:3-oxoacyl-[acyl-carrier-protein] synthase activity"/>
    <property type="evidence" value="ECO:0007669"/>
    <property type="project" value="InterPro"/>
</dbReference>
<dbReference type="GO" id="GO:0031177">
    <property type="term" value="F:phosphopantetheine binding"/>
    <property type="evidence" value="ECO:0007669"/>
    <property type="project" value="UniProtKB-ARBA"/>
</dbReference>
<organism evidence="8">
    <name type="scientific">Streptomyces hygroscopicus</name>
    <dbReference type="NCBI Taxonomy" id="1912"/>
    <lineage>
        <taxon>Bacteria</taxon>
        <taxon>Bacillati</taxon>
        <taxon>Actinomycetota</taxon>
        <taxon>Actinomycetes</taxon>
        <taxon>Kitasatosporales</taxon>
        <taxon>Streptomycetaceae</taxon>
        <taxon>Streptomyces</taxon>
        <taxon>Streptomyces violaceusniger group</taxon>
    </lineage>
</organism>
<dbReference type="SMART" id="SM00825">
    <property type="entry name" value="PKS_KS"/>
    <property type="match status" value="1"/>
</dbReference>
<dbReference type="SUPFAM" id="SSF53901">
    <property type="entry name" value="Thiolase-like"/>
    <property type="match status" value="1"/>
</dbReference>
<sequence>MRTDPSAQFIEALRESVKQNEQLRARNRELSAAWHEPVAVIGMACRYPGGITTPEQLWQAVRDGRDVMSAFPDDRGWDLSALYDPDPDAPGTSYVRTGGFLDGMAEFDADFFGISPREAMAMDPQQRLLLETSWEVFERAGIRADTMRGRRVGVFVGANGQDYGLVVHGAAGLDGHTAGGVSASVLSGRVAYALGLTGPALTVDTACSSSLVGLHLAVQSLRQGDCSVALVGGVAVMATPGAFVEFSRQRGLARDGRCKAFAAAADGTGWSEGVGMLLVERLSDARRNGHQVLAVVRGSAVNQDGASNGLTAPNGPAQERVIRQALDAAGLRPEEIDLVEAHGTGTALGDPIEARALLATYGQDRERPVWLGSLKSNIGHTQAAAGVGSVIKTVMAIRNGLMPRTLHVDAPTPHVDWSGGEVRLLTEAQPWQEGPTPGGCVLVRHERHQRARRTGSGSRARSRARGRPRTGTDGAALDAVRTRRGGAGRTGPAARRVRRRPGPARRRLLPGDDTCRTGAPRGGPRRHRHRTPRRADGTRPGRHLSPAGGGSRGCRTAPDGVRVSRSGFAVGGYGGGVVGVVGGVRGAVRGV</sequence>
<protein>
    <submittedName>
        <fullName evidence="8">Type I PKS</fullName>
    </submittedName>
</protein>
<dbReference type="EMBL" id="HE648167">
    <property type="protein sequence ID" value="CCF23208.1"/>
    <property type="molecule type" value="Genomic_DNA"/>
</dbReference>
<dbReference type="Gene3D" id="3.40.47.10">
    <property type="match status" value="1"/>
</dbReference>
<keyword evidence="2 5" id="KW-0808">Transferase</keyword>
<proteinExistence type="inferred from homology"/>
<feature type="compositionally biased region" description="Basic residues" evidence="6">
    <location>
        <begin position="523"/>
        <end position="532"/>
    </location>
</feature>
<dbReference type="Pfam" id="PF00109">
    <property type="entry name" value="ketoacyl-synt"/>
    <property type="match status" value="1"/>
</dbReference>
<dbReference type="PROSITE" id="PS00606">
    <property type="entry name" value="KS3_1"/>
    <property type="match status" value="1"/>
</dbReference>
<keyword evidence="3" id="KW-0511">Multifunctional enzyme</keyword>
<dbReference type="PANTHER" id="PTHR43775:SF51">
    <property type="entry name" value="INACTIVE PHENOLPHTHIOCEROL SYNTHESIS POLYKETIDE SYNTHASE TYPE I PKS1-RELATED"/>
    <property type="match status" value="1"/>
</dbReference>
<dbReference type="InterPro" id="IPR050091">
    <property type="entry name" value="PKS_NRPS_Biosynth_Enz"/>
</dbReference>
<reference evidence="8" key="1">
    <citation type="submission" date="2011-12" db="EMBL/GenBank/DDBJ databases">
        <authorList>
            <person name="Kim E."/>
        </authorList>
    </citation>
    <scope>NUCLEOTIDE SEQUENCE</scope>
    <source>
        <strain evidence="8">ATCC 31955</strain>
    </source>
</reference>
<dbReference type="Pfam" id="PF02801">
    <property type="entry name" value="Ketoacyl-synt_C"/>
    <property type="match status" value="1"/>
</dbReference>
<comment type="cofactor">
    <cofactor evidence="1">
        <name>pantetheine 4'-phosphate</name>
        <dbReference type="ChEBI" id="CHEBI:47942"/>
    </cofactor>
</comment>
<reference evidence="8" key="2">
    <citation type="journal article" date="2012" name="Folia Microbiol. (Praha)">
        <title>Identification of the biosynthetic gene cluster for the antibiotic polyketide L-155,175 in Streptomyces hygroscopicus.</title>
        <authorList>
            <person name="Kim E.Y."/>
            <person name="Han J.W."/>
            <person name="Lee J.Y."/>
            <person name="Kim B.S."/>
        </authorList>
    </citation>
    <scope>NUCLEOTIDE SEQUENCE</scope>
    <source>
        <strain evidence="8">ATCC 31955</strain>
    </source>
</reference>
<comment type="similarity">
    <text evidence="5">Belongs to the thiolase-like superfamily. Beta-ketoacyl-ACP synthases family.</text>
</comment>
<feature type="domain" description="Ketosynthase family 3 (KS3)" evidence="7">
    <location>
        <begin position="35"/>
        <end position="446"/>
    </location>
</feature>
<evidence type="ECO:0000256" key="5">
    <source>
        <dbReference type="RuleBase" id="RU003694"/>
    </source>
</evidence>
<gene>
    <name evidence="8" type="primary">g2 E</name>
</gene>
<dbReference type="InterPro" id="IPR018201">
    <property type="entry name" value="Ketoacyl_synth_AS"/>
</dbReference>
<evidence type="ECO:0000256" key="6">
    <source>
        <dbReference type="SAM" id="MobiDB-lite"/>
    </source>
</evidence>
<dbReference type="InterPro" id="IPR016039">
    <property type="entry name" value="Thiolase-like"/>
</dbReference>
<evidence type="ECO:0000256" key="4">
    <source>
        <dbReference type="ARBA" id="ARBA00023315"/>
    </source>
</evidence>
<dbReference type="InterPro" id="IPR014031">
    <property type="entry name" value="Ketoacyl_synth_C"/>
</dbReference>
<evidence type="ECO:0000259" key="7">
    <source>
        <dbReference type="PROSITE" id="PS52004"/>
    </source>
</evidence>
<dbReference type="GO" id="GO:0033068">
    <property type="term" value="P:macrolide biosynthetic process"/>
    <property type="evidence" value="ECO:0007669"/>
    <property type="project" value="UniProtKB-ARBA"/>
</dbReference>
<accession>M5BBZ4</accession>
<dbReference type="InterPro" id="IPR020841">
    <property type="entry name" value="PKS_Beta-ketoAc_synthase_dom"/>
</dbReference>
<dbReference type="GO" id="GO:0004312">
    <property type="term" value="F:fatty acid synthase activity"/>
    <property type="evidence" value="ECO:0007669"/>
    <property type="project" value="TreeGrafter"/>
</dbReference>
<evidence type="ECO:0000313" key="8">
    <source>
        <dbReference type="EMBL" id="CCF23208.1"/>
    </source>
</evidence>
<dbReference type="AlphaFoldDB" id="M5BBZ4"/>
<feature type="region of interest" description="Disordered" evidence="6">
    <location>
        <begin position="430"/>
        <end position="559"/>
    </location>
</feature>
<dbReference type="FunFam" id="3.40.47.10:FF:000019">
    <property type="entry name" value="Polyketide synthase type I"/>
    <property type="match status" value="1"/>
</dbReference>
<dbReference type="PROSITE" id="PS52004">
    <property type="entry name" value="KS3_2"/>
    <property type="match status" value="1"/>
</dbReference>
<dbReference type="InterPro" id="IPR014030">
    <property type="entry name" value="Ketoacyl_synth_N"/>
</dbReference>
<evidence type="ECO:0000256" key="2">
    <source>
        <dbReference type="ARBA" id="ARBA00022679"/>
    </source>
</evidence>
<name>M5BBZ4_STRHY</name>
<dbReference type="CDD" id="cd00833">
    <property type="entry name" value="PKS"/>
    <property type="match status" value="1"/>
</dbReference>
<evidence type="ECO:0000256" key="3">
    <source>
        <dbReference type="ARBA" id="ARBA00023268"/>
    </source>
</evidence>
<dbReference type="Pfam" id="PF08990">
    <property type="entry name" value="Docking"/>
    <property type="match status" value="1"/>
</dbReference>
<dbReference type="PANTHER" id="PTHR43775">
    <property type="entry name" value="FATTY ACID SYNTHASE"/>
    <property type="match status" value="1"/>
</dbReference>
<keyword evidence="4" id="KW-0012">Acyltransferase</keyword>
<dbReference type="InterPro" id="IPR015083">
    <property type="entry name" value="NorB/c/GfsB-D-like_docking"/>
</dbReference>
<evidence type="ECO:0000256" key="1">
    <source>
        <dbReference type="ARBA" id="ARBA00001957"/>
    </source>
</evidence>
<feature type="compositionally biased region" description="Basic residues" evidence="6">
    <location>
        <begin position="495"/>
        <end position="508"/>
    </location>
</feature>
<dbReference type="GO" id="GO:0006633">
    <property type="term" value="P:fatty acid biosynthetic process"/>
    <property type="evidence" value="ECO:0007669"/>
    <property type="project" value="InterPro"/>
</dbReference>